<keyword evidence="7 9" id="KW-1133">Transmembrane helix</keyword>
<evidence type="ECO:0000256" key="2">
    <source>
        <dbReference type="ARBA" id="ARBA00004760"/>
    </source>
</evidence>
<feature type="transmembrane region" description="Helical" evidence="9">
    <location>
        <begin position="269"/>
        <end position="291"/>
    </location>
</feature>
<dbReference type="InterPro" id="IPR029044">
    <property type="entry name" value="Nucleotide-diphossugar_trans"/>
</dbReference>
<dbReference type="RefSeq" id="WP_241987933.1">
    <property type="nucleotide sequence ID" value="NZ_SLWQ01000001.1"/>
</dbReference>
<dbReference type="GO" id="GO:0016757">
    <property type="term" value="F:glycosyltransferase activity"/>
    <property type="evidence" value="ECO:0007669"/>
    <property type="project" value="UniProtKB-KW"/>
</dbReference>
<comment type="caution">
    <text evidence="11">The sequence shown here is derived from an EMBL/GenBank/DDBJ whole genome shotgun (WGS) entry which is preliminary data.</text>
</comment>
<dbReference type="EMBL" id="SLWQ01000001">
    <property type="protein sequence ID" value="TCO42699.1"/>
    <property type="molecule type" value="Genomic_DNA"/>
</dbReference>
<evidence type="ECO:0000256" key="5">
    <source>
        <dbReference type="ARBA" id="ARBA00022679"/>
    </source>
</evidence>
<dbReference type="PANTHER" id="PTHR43179">
    <property type="entry name" value="RHAMNOSYLTRANSFERASE WBBL"/>
    <property type="match status" value="1"/>
</dbReference>
<protein>
    <recommendedName>
        <fullName evidence="10">Glycosyltransferase 2-like domain-containing protein</fullName>
    </recommendedName>
</protein>
<keyword evidence="12" id="KW-1185">Reference proteome</keyword>
<feature type="domain" description="Glycosyltransferase 2-like" evidence="10">
    <location>
        <begin position="10"/>
        <end position="136"/>
    </location>
</feature>
<keyword evidence="5" id="KW-0808">Transferase</keyword>
<dbReference type="Pfam" id="PF13506">
    <property type="entry name" value="Glyco_transf_21"/>
    <property type="match status" value="1"/>
</dbReference>
<dbReference type="Proteomes" id="UP000294862">
    <property type="component" value="Unassembled WGS sequence"/>
</dbReference>
<reference evidence="11 12" key="1">
    <citation type="journal article" date="2015" name="Stand. Genomic Sci.">
        <title>Genomic Encyclopedia of Bacterial and Archaeal Type Strains, Phase III: the genomes of soil and plant-associated and newly described type strains.</title>
        <authorList>
            <person name="Whitman W.B."/>
            <person name="Woyke T."/>
            <person name="Klenk H.P."/>
            <person name="Zhou Y."/>
            <person name="Lilburn T.G."/>
            <person name="Beck B.J."/>
            <person name="De Vos P."/>
            <person name="Vandamme P."/>
            <person name="Eisen J.A."/>
            <person name="Garrity G."/>
            <person name="Hugenholtz P."/>
            <person name="Kyrpides N.C."/>
        </authorList>
    </citation>
    <scope>NUCLEOTIDE SEQUENCE [LARGE SCALE GENOMIC DNA]</scope>
    <source>
        <strain evidence="11 12">A3</strain>
    </source>
</reference>
<evidence type="ECO:0000256" key="3">
    <source>
        <dbReference type="ARBA" id="ARBA00004991"/>
    </source>
</evidence>
<dbReference type="InterPro" id="IPR025993">
    <property type="entry name" value="Ceramide_glucosylTrfase"/>
</dbReference>
<dbReference type="InterPro" id="IPR001173">
    <property type="entry name" value="Glyco_trans_2-like"/>
</dbReference>
<dbReference type="Gene3D" id="3.90.550.10">
    <property type="entry name" value="Spore Coat Polysaccharide Biosynthesis Protein SpsA, Chain A"/>
    <property type="match status" value="1"/>
</dbReference>
<dbReference type="AlphaFoldDB" id="A0A4R2IFU2"/>
<evidence type="ECO:0000313" key="11">
    <source>
        <dbReference type="EMBL" id="TCO42699.1"/>
    </source>
</evidence>
<evidence type="ECO:0000256" key="9">
    <source>
        <dbReference type="SAM" id="Phobius"/>
    </source>
</evidence>
<organism evidence="11 12">
    <name type="scientific">Dokdonella fugitiva</name>
    <dbReference type="NCBI Taxonomy" id="328517"/>
    <lineage>
        <taxon>Bacteria</taxon>
        <taxon>Pseudomonadati</taxon>
        <taxon>Pseudomonadota</taxon>
        <taxon>Gammaproteobacteria</taxon>
        <taxon>Lysobacterales</taxon>
        <taxon>Rhodanobacteraceae</taxon>
        <taxon>Dokdonella</taxon>
    </lineage>
</organism>
<dbReference type="GO" id="GO:0016020">
    <property type="term" value="C:membrane"/>
    <property type="evidence" value="ECO:0007669"/>
    <property type="project" value="UniProtKB-SubCell"/>
</dbReference>
<keyword evidence="4" id="KW-0328">Glycosyltransferase</keyword>
<name>A0A4R2IFU2_9GAMM</name>
<evidence type="ECO:0000256" key="6">
    <source>
        <dbReference type="ARBA" id="ARBA00022692"/>
    </source>
</evidence>
<comment type="pathway">
    <text evidence="2">Lipid metabolism; sphingolipid metabolism.</text>
</comment>
<keyword evidence="6 9" id="KW-0812">Transmembrane</keyword>
<dbReference type="SUPFAM" id="SSF53448">
    <property type="entry name" value="Nucleotide-diphospho-sugar transferases"/>
    <property type="match status" value="1"/>
</dbReference>
<evidence type="ECO:0000256" key="4">
    <source>
        <dbReference type="ARBA" id="ARBA00022676"/>
    </source>
</evidence>
<proteinExistence type="predicted"/>
<dbReference type="PANTHER" id="PTHR43179:SF7">
    <property type="entry name" value="RHAMNOSYLTRANSFERASE WBBL"/>
    <property type="match status" value="1"/>
</dbReference>
<comment type="pathway">
    <text evidence="3">Sphingolipid metabolism.</text>
</comment>
<keyword evidence="8 9" id="KW-0472">Membrane</keyword>
<evidence type="ECO:0000256" key="7">
    <source>
        <dbReference type="ARBA" id="ARBA00022989"/>
    </source>
</evidence>
<sequence length="299" mass="32052">MAATGSGLTSFVVVAADSGPLLDDCIASVLGAADAFELVLVDNASTDGSIGRVLAAHGHDARLRLLRNPSNLGFGPACNRGAGFARGDVLVFLNPDCIAPTDLAARLRATLASAPDLGVLGVQVTDPAGVPARGNRRRDPTLRRALVTLSGLARFEPRWPALQGVEMPPATDEDVETVEAVSGACLVLPRAAFERVGGFDEGYFLHAEDLDLCRRVRDAGLRVAIDPRIRVAHAQGASSRSRPLFVARHKHRGLWRYFRKFDPAARNPLLRAIVFIGIWAHFALQAPLLVLRGLRRAAR</sequence>
<evidence type="ECO:0000256" key="8">
    <source>
        <dbReference type="ARBA" id="ARBA00023136"/>
    </source>
</evidence>
<dbReference type="CDD" id="cd04186">
    <property type="entry name" value="GT_2_like_c"/>
    <property type="match status" value="1"/>
</dbReference>
<dbReference type="Pfam" id="PF00535">
    <property type="entry name" value="Glycos_transf_2"/>
    <property type="match status" value="1"/>
</dbReference>
<evidence type="ECO:0000256" key="1">
    <source>
        <dbReference type="ARBA" id="ARBA00004141"/>
    </source>
</evidence>
<gene>
    <name evidence="11" type="ORF">EV148_101105</name>
</gene>
<accession>A0A4R2IFU2</accession>
<evidence type="ECO:0000313" key="12">
    <source>
        <dbReference type="Proteomes" id="UP000294862"/>
    </source>
</evidence>
<comment type="subcellular location">
    <subcellularLocation>
        <location evidence="1">Membrane</location>
        <topology evidence="1">Multi-pass membrane protein</topology>
    </subcellularLocation>
</comment>
<evidence type="ECO:0000259" key="10">
    <source>
        <dbReference type="Pfam" id="PF00535"/>
    </source>
</evidence>